<gene>
    <name evidence="1" type="ORF">LCGC14_2393190</name>
</gene>
<sequence>MNDKQRHSFENLGDTIEVRIRDSYGDYYHKAKALINNKK</sequence>
<dbReference type="EMBL" id="LAZR01035761">
    <property type="protein sequence ID" value="KKL26644.1"/>
    <property type="molecule type" value="Genomic_DNA"/>
</dbReference>
<proteinExistence type="predicted"/>
<dbReference type="AlphaFoldDB" id="A0A0F9BXM4"/>
<feature type="non-terminal residue" evidence="1">
    <location>
        <position position="39"/>
    </location>
</feature>
<organism evidence="1">
    <name type="scientific">marine sediment metagenome</name>
    <dbReference type="NCBI Taxonomy" id="412755"/>
    <lineage>
        <taxon>unclassified sequences</taxon>
        <taxon>metagenomes</taxon>
        <taxon>ecological metagenomes</taxon>
    </lineage>
</organism>
<name>A0A0F9BXM4_9ZZZZ</name>
<comment type="caution">
    <text evidence="1">The sequence shown here is derived from an EMBL/GenBank/DDBJ whole genome shotgun (WGS) entry which is preliminary data.</text>
</comment>
<accession>A0A0F9BXM4</accession>
<reference evidence="1" key="1">
    <citation type="journal article" date="2015" name="Nature">
        <title>Complex archaea that bridge the gap between prokaryotes and eukaryotes.</title>
        <authorList>
            <person name="Spang A."/>
            <person name="Saw J.H."/>
            <person name="Jorgensen S.L."/>
            <person name="Zaremba-Niedzwiedzka K."/>
            <person name="Martijn J."/>
            <person name="Lind A.E."/>
            <person name="van Eijk R."/>
            <person name="Schleper C."/>
            <person name="Guy L."/>
            <person name="Ettema T.J."/>
        </authorList>
    </citation>
    <scope>NUCLEOTIDE SEQUENCE</scope>
</reference>
<evidence type="ECO:0000313" key="1">
    <source>
        <dbReference type="EMBL" id="KKL26644.1"/>
    </source>
</evidence>
<protein>
    <submittedName>
        <fullName evidence="1">Uncharacterized protein</fullName>
    </submittedName>
</protein>